<feature type="domain" description="PHD-type" evidence="6">
    <location>
        <begin position="372"/>
        <end position="417"/>
    </location>
</feature>
<dbReference type="InterPro" id="IPR042163">
    <property type="entry name" value="PHF12"/>
</dbReference>
<dbReference type="GO" id="GO:0016747">
    <property type="term" value="F:acyltransferase activity, transferring groups other than amino-acyl groups"/>
    <property type="evidence" value="ECO:0007669"/>
    <property type="project" value="InterPro"/>
</dbReference>
<evidence type="ECO:0000259" key="7">
    <source>
        <dbReference type="PROSITE" id="PS51186"/>
    </source>
</evidence>
<reference evidence="8 9" key="1">
    <citation type="submission" date="2020-10" db="EMBL/GenBank/DDBJ databases">
        <title>The Coptis chinensis genome and diversification of protoberbering-type alkaloids.</title>
        <authorList>
            <person name="Wang B."/>
            <person name="Shu S."/>
            <person name="Song C."/>
            <person name="Liu Y."/>
        </authorList>
    </citation>
    <scope>NUCLEOTIDE SEQUENCE [LARGE SCALE GENOMIC DNA]</scope>
    <source>
        <strain evidence="8">HL-2020</strain>
        <tissue evidence="8">Leaf</tissue>
    </source>
</reference>
<dbReference type="InterPro" id="IPR000182">
    <property type="entry name" value="GNAT_dom"/>
</dbReference>
<dbReference type="GO" id="GO:0008270">
    <property type="term" value="F:zinc ion binding"/>
    <property type="evidence" value="ECO:0007669"/>
    <property type="project" value="UniProtKB-KW"/>
</dbReference>
<gene>
    <name evidence="8" type="ORF">IFM89_014052</name>
</gene>
<dbReference type="InterPro" id="IPR019787">
    <property type="entry name" value="Znf_PHD-finger"/>
</dbReference>
<dbReference type="SUPFAM" id="SSF55729">
    <property type="entry name" value="Acyl-CoA N-acyltransferases (Nat)"/>
    <property type="match status" value="1"/>
</dbReference>
<dbReference type="Gene3D" id="3.30.40.10">
    <property type="entry name" value="Zinc/RING finger domain, C3HC4 (zinc finger)"/>
    <property type="match status" value="1"/>
</dbReference>
<dbReference type="InterPro" id="IPR001965">
    <property type="entry name" value="Znf_PHD"/>
</dbReference>
<evidence type="ECO:0000313" key="9">
    <source>
        <dbReference type="Proteomes" id="UP000631114"/>
    </source>
</evidence>
<dbReference type="Gene3D" id="3.40.630.30">
    <property type="match status" value="1"/>
</dbReference>
<dbReference type="OrthoDB" id="429143at2759"/>
<sequence>MQMLFSSSNTENSVKGSRLEDSYRADNGYLNGKKNEEGESREIVNSGQMERKLPSVYLSTRFLTRELYQKLLVDDACAAHCSGAIKGRDSCSWDGLFKALKGVSIGLREERSVSVDTESDDAIGEQCPGTFREKLPRCQKSSTVKKGHKCCEDDTINGQTCEKSLSLALYVIIPLRRSKCKKFQHEGSNNEELVSISSNGNIYVKSSFRNAAAEVPLHVNNECLDPRTFRKMTKSRKPDFNNGKKRKRFPGREIEDDDLLIAAFVVNKKFSSPSKQSTHKAGKKKGVKRRHKSRKGSCKLLPRSPGLIGKAAYRWEVVLLGSKNSVVLALFKPFHGVRRSITLCQLQAWSAEYKARGNGRQELEAGEADENDDTCGICGDGGELICLDNCPSTFHQTCLSDKELPEGNWYCPSCTCQICRDVVREKRIQITALASQKVAVVKKFLILGFVEKVVRSSAFARLNFQGFYTAVLEKGDELISVATIRVHGVTVAEMPLVATRSENRRQGMCRRLINAIEEMLISCKVEKLVVSAIPSLVDTWTCGFGFTPMEEKEKEQLSSINFMTFPGTVTLQKSLYKKEVMDIKAGPSNGLLSGLDISEEYGLRKAILKESALQSSKNCRFVEVGSEPASVLEFKKLQMGEEQGSLVHRCLEKPQSPDCLSTLEVREHENFRNVDRCSLKEETLDTCDGSPFSTQL</sequence>
<dbReference type="PROSITE" id="PS01359">
    <property type="entry name" value="ZF_PHD_1"/>
    <property type="match status" value="1"/>
</dbReference>
<evidence type="ECO:0000256" key="3">
    <source>
        <dbReference type="ARBA" id="ARBA00022833"/>
    </source>
</evidence>
<feature type="compositionally biased region" description="Basic residues" evidence="5">
    <location>
        <begin position="277"/>
        <end position="297"/>
    </location>
</feature>
<evidence type="ECO:0000259" key="6">
    <source>
        <dbReference type="PROSITE" id="PS50016"/>
    </source>
</evidence>
<dbReference type="CDD" id="cd15532">
    <property type="entry name" value="PHD2_CHD_II"/>
    <property type="match status" value="1"/>
</dbReference>
<accession>A0A835I0U2</accession>
<dbReference type="CDD" id="cd04301">
    <property type="entry name" value="NAT_SF"/>
    <property type="match status" value="1"/>
</dbReference>
<dbReference type="InterPro" id="IPR016181">
    <property type="entry name" value="Acyl_CoA_acyltransferase"/>
</dbReference>
<evidence type="ECO:0000256" key="1">
    <source>
        <dbReference type="ARBA" id="ARBA00022723"/>
    </source>
</evidence>
<dbReference type="InterPro" id="IPR019786">
    <property type="entry name" value="Zinc_finger_PHD-type_CS"/>
</dbReference>
<dbReference type="InterPro" id="IPR013083">
    <property type="entry name" value="Znf_RING/FYVE/PHD"/>
</dbReference>
<dbReference type="EMBL" id="JADFTS010000004">
    <property type="protein sequence ID" value="KAF9609211.1"/>
    <property type="molecule type" value="Genomic_DNA"/>
</dbReference>
<dbReference type="SUPFAM" id="SSF57903">
    <property type="entry name" value="FYVE/PHD zinc finger"/>
    <property type="match status" value="1"/>
</dbReference>
<feature type="region of interest" description="Disordered" evidence="5">
    <location>
        <begin position="272"/>
        <end position="301"/>
    </location>
</feature>
<evidence type="ECO:0000256" key="5">
    <source>
        <dbReference type="SAM" id="MobiDB-lite"/>
    </source>
</evidence>
<dbReference type="SMART" id="SM00249">
    <property type="entry name" value="PHD"/>
    <property type="match status" value="1"/>
</dbReference>
<dbReference type="Pfam" id="PF00628">
    <property type="entry name" value="PHD"/>
    <property type="match status" value="1"/>
</dbReference>
<dbReference type="GO" id="GO:0005634">
    <property type="term" value="C:nucleus"/>
    <property type="evidence" value="ECO:0007669"/>
    <property type="project" value="TreeGrafter"/>
</dbReference>
<dbReference type="InterPro" id="IPR011011">
    <property type="entry name" value="Znf_FYVE_PHD"/>
</dbReference>
<keyword evidence="3" id="KW-0862">Zinc</keyword>
<dbReference type="PANTHER" id="PTHR46309:SF7">
    <property type="entry name" value="OS04G0433900 PROTEIN"/>
    <property type="match status" value="1"/>
</dbReference>
<keyword evidence="2 4" id="KW-0863">Zinc-finger</keyword>
<dbReference type="Pfam" id="PF23209">
    <property type="entry name" value="IDM1_C"/>
    <property type="match status" value="1"/>
</dbReference>
<dbReference type="Proteomes" id="UP000631114">
    <property type="component" value="Unassembled WGS sequence"/>
</dbReference>
<feature type="region of interest" description="Disordered" evidence="5">
    <location>
        <begin position="25"/>
        <end position="46"/>
    </location>
</feature>
<keyword evidence="9" id="KW-1185">Reference proteome</keyword>
<dbReference type="PROSITE" id="PS51186">
    <property type="entry name" value="GNAT"/>
    <property type="match status" value="1"/>
</dbReference>
<dbReference type="PROSITE" id="PS50016">
    <property type="entry name" value="ZF_PHD_2"/>
    <property type="match status" value="1"/>
</dbReference>
<dbReference type="PANTHER" id="PTHR46309">
    <property type="entry name" value="PHD FINGER PROTEIN 12"/>
    <property type="match status" value="1"/>
</dbReference>
<organism evidence="8 9">
    <name type="scientific">Coptis chinensis</name>
    <dbReference type="NCBI Taxonomy" id="261450"/>
    <lineage>
        <taxon>Eukaryota</taxon>
        <taxon>Viridiplantae</taxon>
        <taxon>Streptophyta</taxon>
        <taxon>Embryophyta</taxon>
        <taxon>Tracheophyta</taxon>
        <taxon>Spermatophyta</taxon>
        <taxon>Magnoliopsida</taxon>
        <taxon>Ranunculales</taxon>
        <taxon>Ranunculaceae</taxon>
        <taxon>Coptidoideae</taxon>
        <taxon>Coptis</taxon>
    </lineage>
</organism>
<comment type="caution">
    <text evidence="8">The sequence shown here is derived from an EMBL/GenBank/DDBJ whole genome shotgun (WGS) entry which is preliminary data.</text>
</comment>
<proteinExistence type="predicted"/>
<evidence type="ECO:0000256" key="2">
    <source>
        <dbReference type="ARBA" id="ARBA00022771"/>
    </source>
</evidence>
<dbReference type="AlphaFoldDB" id="A0A835I0U2"/>
<evidence type="ECO:0000256" key="4">
    <source>
        <dbReference type="PROSITE-ProRule" id="PRU00146"/>
    </source>
</evidence>
<feature type="domain" description="N-acetyltransferase" evidence="7">
    <location>
        <begin position="428"/>
        <end position="576"/>
    </location>
</feature>
<protein>
    <submittedName>
        <fullName evidence="8">Uncharacterized protein</fullName>
    </submittedName>
</protein>
<dbReference type="GO" id="GO:0003714">
    <property type="term" value="F:transcription corepressor activity"/>
    <property type="evidence" value="ECO:0007669"/>
    <property type="project" value="InterPro"/>
</dbReference>
<keyword evidence="1" id="KW-0479">Metal-binding</keyword>
<name>A0A835I0U2_9MAGN</name>
<feature type="compositionally biased region" description="Basic and acidic residues" evidence="5">
    <location>
        <begin position="33"/>
        <end position="42"/>
    </location>
</feature>
<dbReference type="InterPro" id="IPR056511">
    <property type="entry name" value="IDM1_C"/>
</dbReference>
<dbReference type="GO" id="GO:0006357">
    <property type="term" value="P:regulation of transcription by RNA polymerase II"/>
    <property type="evidence" value="ECO:0007669"/>
    <property type="project" value="TreeGrafter"/>
</dbReference>
<evidence type="ECO:0000313" key="8">
    <source>
        <dbReference type="EMBL" id="KAF9609211.1"/>
    </source>
</evidence>